<dbReference type="GO" id="GO:0030424">
    <property type="term" value="C:axon"/>
    <property type="evidence" value="ECO:0007669"/>
    <property type="project" value="TreeGrafter"/>
</dbReference>
<feature type="domain" description="Ig-like" evidence="5">
    <location>
        <begin position="128"/>
        <end position="220"/>
    </location>
</feature>
<dbReference type="PROSITE" id="PS50835">
    <property type="entry name" value="IG_LIKE"/>
    <property type="match status" value="4"/>
</dbReference>
<dbReference type="Proteomes" id="UP000887116">
    <property type="component" value="Unassembled WGS sequence"/>
</dbReference>
<evidence type="ECO:0000313" key="7">
    <source>
        <dbReference type="Proteomes" id="UP000887116"/>
    </source>
</evidence>
<evidence type="ECO:0000256" key="2">
    <source>
        <dbReference type="ARBA" id="ARBA00023157"/>
    </source>
</evidence>
<dbReference type="FunFam" id="2.60.40.10:FF:000333">
    <property type="entry name" value="Down syndrome cell adhesion molecule"/>
    <property type="match status" value="2"/>
</dbReference>
<dbReference type="InterPro" id="IPR003598">
    <property type="entry name" value="Ig_sub2"/>
</dbReference>
<reference evidence="6" key="1">
    <citation type="submission" date="2020-07" db="EMBL/GenBank/DDBJ databases">
        <title>Multicomponent nature underlies the extraordinary mechanical properties of spider dragline silk.</title>
        <authorList>
            <person name="Kono N."/>
            <person name="Nakamura H."/>
            <person name="Mori M."/>
            <person name="Yoshida Y."/>
            <person name="Ohtoshi R."/>
            <person name="Malay A.D."/>
            <person name="Moran D.A.P."/>
            <person name="Tomita M."/>
            <person name="Numata K."/>
            <person name="Arakawa K."/>
        </authorList>
    </citation>
    <scope>NUCLEOTIDE SEQUENCE</scope>
</reference>
<dbReference type="InterPro" id="IPR007110">
    <property type="entry name" value="Ig-like_dom"/>
</dbReference>
<dbReference type="InterPro" id="IPR013783">
    <property type="entry name" value="Ig-like_fold"/>
</dbReference>
<dbReference type="InterPro" id="IPR013098">
    <property type="entry name" value="Ig_I-set"/>
</dbReference>
<keyword evidence="7" id="KW-1185">Reference proteome</keyword>
<dbReference type="FunFam" id="2.60.40.10:FF:000032">
    <property type="entry name" value="palladin isoform X1"/>
    <property type="match status" value="1"/>
</dbReference>
<feature type="chain" id="PRO_5036457995" evidence="4">
    <location>
        <begin position="31"/>
        <end position="417"/>
    </location>
</feature>
<sequence length="417" mass="46270">MPALQFMKWNAQLYLKLFVLAAVVLEYISADAPEIQKFSFQDDILEGKRVSVMCLVASKSKAVNFNWFKNGKEISSSERNLKIKNDNEFSVLILDPVNLQDNANYTCKATNIHGSDQHTAYLNVKAPPKWLETPKDIIATIGDSVIVTCDASGSPKPRIYWKKLSDKMNTTIFSTSKEQVSNESSHQLKLSSITYDAAGLYECIAENGVLNKIRSNFSVIVRELPEIEKFHFKENVKEGDFVSVVCLVKTGSQPITFLWYKNGNELIISNKKMSIENSPVISALILNSVTTENDGNYTCVAKNNFGSDRHSAVLKIKASPKWINQPNNIITVIGDAITASCIASGSPTPQITWRKIADSRTQSLHSLNSTYLNNSDSTIKISRVSYGDSGTFECTADNGIQPSIKANFTVTIRGRRV</sequence>
<dbReference type="SMART" id="SM00409">
    <property type="entry name" value="IG"/>
    <property type="match status" value="4"/>
</dbReference>
<evidence type="ECO:0000256" key="1">
    <source>
        <dbReference type="ARBA" id="ARBA00022729"/>
    </source>
</evidence>
<keyword evidence="2" id="KW-1015">Disulfide bond</keyword>
<dbReference type="Pfam" id="PF07679">
    <property type="entry name" value="I-set"/>
    <property type="match status" value="1"/>
</dbReference>
<evidence type="ECO:0000259" key="5">
    <source>
        <dbReference type="PROSITE" id="PS50835"/>
    </source>
</evidence>
<comment type="caution">
    <text evidence="6">The sequence shown here is derived from an EMBL/GenBank/DDBJ whole genome shotgun (WGS) entry which is preliminary data.</text>
</comment>
<evidence type="ECO:0000313" key="6">
    <source>
        <dbReference type="EMBL" id="GFR22306.1"/>
    </source>
</evidence>
<protein>
    <submittedName>
        <fullName evidence="6">Titin</fullName>
    </submittedName>
</protein>
<keyword evidence="3" id="KW-0393">Immunoglobulin domain</keyword>
<organism evidence="6 7">
    <name type="scientific">Trichonephila clavata</name>
    <name type="common">Joro spider</name>
    <name type="synonym">Nephila clavata</name>
    <dbReference type="NCBI Taxonomy" id="2740835"/>
    <lineage>
        <taxon>Eukaryota</taxon>
        <taxon>Metazoa</taxon>
        <taxon>Ecdysozoa</taxon>
        <taxon>Arthropoda</taxon>
        <taxon>Chelicerata</taxon>
        <taxon>Arachnida</taxon>
        <taxon>Araneae</taxon>
        <taxon>Araneomorphae</taxon>
        <taxon>Entelegynae</taxon>
        <taxon>Araneoidea</taxon>
        <taxon>Nephilidae</taxon>
        <taxon>Trichonephila</taxon>
    </lineage>
</organism>
<dbReference type="GO" id="GO:0005886">
    <property type="term" value="C:plasma membrane"/>
    <property type="evidence" value="ECO:0007669"/>
    <property type="project" value="TreeGrafter"/>
</dbReference>
<dbReference type="GO" id="GO:0043025">
    <property type="term" value="C:neuronal cell body"/>
    <property type="evidence" value="ECO:0007669"/>
    <property type="project" value="TreeGrafter"/>
</dbReference>
<feature type="domain" description="Ig-like" evidence="5">
    <location>
        <begin position="225"/>
        <end position="315"/>
    </location>
</feature>
<dbReference type="GO" id="GO:0008046">
    <property type="term" value="F:axon guidance receptor activity"/>
    <property type="evidence" value="ECO:0007669"/>
    <property type="project" value="TreeGrafter"/>
</dbReference>
<accession>A0A8X6HE99</accession>
<name>A0A8X6HE99_TRICU</name>
<dbReference type="SUPFAM" id="SSF48726">
    <property type="entry name" value="Immunoglobulin"/>
    <property type="match status" value="4"/>
</dbReference>
<dbReference type="GO" id="GO:0007156">
    <property type="term" value="P:homophilic cell adhesion via plasma membrane adhesion molecules"/>
    <property type="evidence" value="ECO:0007669"/>
    <property type="project" value="TreeGrafter"/>
</dbReference>
<dbReference type="PANTHER" id="PTHR45080:SF8">
    <property type="entry name" value="IG-LIKE DOMAIN-CONTAINING PROTEIN"/>
    <property type="match status" value="1"/>
</dbReference>
<dbReference type="OrthoDB" id="6430607at2759"/>
<evidence type="ECO:0000256" key="4">
    <source>
        <dbReference type="SAM" id="SignalP"/>
    </source>
</evidence>
<dbReference type="InterPro" id="IPR050958">
    <property type="entry name" value="Cell_Adh-Cytoskel_Orgn"/>
</dbReference>
<feature type="domain" description="Ig-like" evidence="5">
    <location>
        <begin position="33"/>
        <end position="123"/>
    </location>
</feature>
<dbReference type="AlphaFoldDB" id="A0A8X6HE99"/>
<keyword evidence="1 4" id="KW-0732">Signal</keyword>
<feature type="domain" description="Ig-like" evidence="5">
    <location>
        <begin position="320"/>
        <end position="411"/>
    </location>
</feature>
<feature type="signal peptide" evidence="4">
    <location>
        <begin position="1"/>
        <end position="30"/>
    </location>
</feature>
<dbReference type="PANTHER" id="PTHR45080">
    <property type="entry name" value="CONTACTIN 5"/>
    <property type="match status" value="1"/>
</dbReference>
<dbReference type="InterPro" id="IPR003599">
    <property type="entry name" value="Ig_sub"/>
</dbReference>
<dbReference type="GO" id="GO:0050808">
    <property type="term" value="P:synapse organization"/>
    <property type="evidence" value="ECO:0007669"/>
    <property type="project" value="TreeGrafter"/>
</dbReference>
<evidence type="ECO:0000256" key="3">
    <source>
        <dbReference type="ARBA" id="ARBA00023319"/>
    </source>
</evidence>
<gene>
    <name evidence="6" type="primary">Ttn</name>
    <name evidence="6" type="ORF">TNCT_314321</name>
</gene>
<dbReference type="InterPro" id="IPR036179">
    <property type="entry name" value="Ig-like_dom_sf"/>
</dbReference>
<dbReference type="EMBL" id="BMAO01038060">
    <property type="protein sequence ID" value="GFR22306.1"/>
    <property type="molecule type" value="Genomic_DNA"/>
</dbReference>
<dbReference type="Pfam" id="PF13927">
    <property type="entry name" value="Ig_3"/>
    <property type="match status" value="3"/>
</dbReference>
<proteinExistence type="predicted"/>
<dbReference type="SMART" id="SM00408">
    <property type="entry name" value="IGc2"/>
    <property type="match status" value="4"/>
</dbReference>
<dbReference type="Gene3D" id="2.60.40.10">
    <property type="entry name" value="Immunoglobulins"/>
    <property type="match status" value="4"/>
</dbReference>